<dbReference type="HOGENOM" id="CLU_2036113_0_0_5"/>
<accession>Q2JZH4</accession>
<keyword evidence="2" id="KW-1185">Reference proteome</keyword>
<sequence>MPQLEKPASTSDTFRWKRKRTPAGVTFATAEIMIFFPAAQDVASPFIRASKLTFVTKADRFRRLARGYLLCPPVSKPLGVGNTARREGQTRRRCTSVFRRLKRDAVDESLWRCIRTEIFLA</sequence>
<organism evidence="1 2">
    <name type="scientific">Rhizobium etli (strain ATCC 51251 / DSM 11541 / JCM 21823 / NBRC 15573 / CFN 42)</name>
    <dbReference type="NCBI Taxonomy" id="347834"/>
    <lineage>
        <taxon>Bacteria</taxon>
        <taxon>Pseudomonadati</taxon>
        <taxon>Pseudomonadota</taxon>
        <taxon>Alphaproteobacteria</taxon>
        <taxon>Hyphomicrobiales</taxon>
        <taxon>Rhizobiaceae</taxon>
        <taxon>Rhizobium/Agrobacterium group</taxon>
        <taxon>Rhizobium</taxon>
    </lineage>
</organism>
<dbReference type="KEGG" id="ret:RHE_PF00119"/>
<dbReference type="Proteomes" id="UP000001936">
    <property type="component" value="Plasmid p42f"/>
</dbReference>
<keyword evidence="1" id="KW-0614">Plasmid</keyword>
<evidence type="ECO:0000313" key="2">
    <source>
        <dbReference type="Proteomes" id="UP000001936"/>
    </source>
</evidence>
<dbReference type="EMBL" id="CP000138">
    <property type="protein sequence ID" value="ABC94012.1"/>
    <property type="molecule type" value="Genomic_DNA"/>
</dbReference>
<reference evidence="1 2" key="1">
    <citation type="journal article" date="2006" name="Proc. Natl. Acad. Sci. U.S.A.">
        <title>The partitioned Rhizobium etli genome: genetic and metabolic redundancy in seven interacting replicons.</title>
        <authorList>
            <person name="Gonzalez V."/>
            <person name="Santamaria R.I."/>
            <person name="Bustos P."/>
            <person name="Hernandez-Gonzalez I."/>
            <person name="Medrano-Soto A."/>
            <person name="Moreno-Hagelsieb G."/>
            <person name="Janga S.C."/>
            <person name="Ramirez M.A."/>
            <person name="Jimenez-Jacinto V."/>
            <person name="Collado-Vides J."/>
            <person name="Davila G."/>
        </authorList>
    </citation>
    <scope>NUCLEOTIDE SEQUENCE [LARGE SCALE GENOMIC DNA]</scope>
    <source>
        <strain evidence="2">ATCC 51251 / DSM 11541 / JCM 21823 / NBRC 15573 / CFN 42</strain>
    </source>
</reference>
<evidence type="ECO:0000313" key="1">
    <source>
        <dbReference type="EMBL" id="ABC94012.1"/>
    </source>
</evidence>
<gene>
    <name evidence="1" type="ordered locus">RHE_PF00119</name>
</gene>
<protein>
    <submittedName>
        <fullName evidence="1">Uncharacterized protein</fullName>
    </submittedName>
</protein>
<geneLocation type="plasmid" evidence="1 2">
    <name>p42f</name>
</geneLocation>
<name>Q2JZH4_RHIEC</name>
<dbReference type="AlphaFoldDB" id="Q2JZH4"/>
<proteinExistence type="predicted"/>